<dbReference type="SUPFAM" id="SSF64153">
    <property type="entry name" value="YjeF N-terminal domain-like"/>
    <property type="match status" value="1"/>
</dbReference>
<evidence type="ECO:0000256" key="13">
    <source>
        <dbReference type="ARBA" id="ARBA00023268"/>
    </source>
</evidence>
<evidence type="ECO:0000256" key="5">
    <source>
        <dbReference type="ARBA" id="ARBA00022723"/>
    </source>
</evidence>
<dbReference type="EMBL" id="JAUEOZ010000002">
    <property type="protein sequence ID" value="MDN2483676.1"/>
    <property type="molecule type" value="Genomic_DNA"/>
</dbReference>
<feature type="binding site" evidence="18">
    <location>
        <begin position="61"/>
        <end position="65"/>
    </location>
    <ligand>
        <name>(6S)-NADPHX</name>
        <dbReference type="ChEBI" id="CHEBI:64076"/>
    </ligand>
</feature>
<comment type="similarity">
    <text evidence="18">Belongs to the NnrE/AIBP family.</text>
</comment>
<feature type="binding site" evidence="17">
    <location>
        <position position="448"/>
    </location>
    <ligand>
        <name>(6S)-NADPHX</name>
        <dbReference type="ChEBI" id="CHEBI:64076"/>
    </ligand>
</feature>
<dbReference type="PANTHER" id="PTHR12592:SF0">
    <property type="entry name" value="ATP-DEPENDENT (S)-NAD(P)H-HYDRATE DEHYDRATASE"/>
    <property type="match status" value="1"/>
</dbReference>
<keyword evidence="10 17" id="KW-0520">NAD</keyword>
<feature type="binding site" evidence="18">
    <location>
        <position position="131"/>
    </location>
    <ligand>
        <name>K(+)</name>
        <dbReference type="ChEBI" id="CHEBI:29103"/>
    </ligand>
</feature>
<keyword evidence="8 17" id="KW-0521">NADP</keyword>
<feature type="binding site" evidence="17">
    <location>
        <position position="447"/>
    </location>
    <ligand>
        <name>AMP</name>
        <dbReference type="ChEBI" id="CHEBI:456215"/>
    </ligand>
</feature>
<comment type="caution">
    <text evidence="22">The sequence shown here is derived from an EMBL/GenBank/DDBJ whole genome shotgun (WGS) entry which is preliminary data.</text>
</comment>
<keyword evidence="11 18" id="KW-0413">Isomerase</keyword>
<feature type="binding site" evidence="18">
    <location>
        <position position="62"/>
    </location>
    <ligand>
        <name>K(+)</name>
        <dbReference type="ChEBI" id="CHEBI:29103"/>
    </ligand>
</feature>
<keyword evidence="12 17" id="KW-0456">Lyase</keyword>
<comment type="similarity">
    <text evidence="4 19">In the C-terminal section; belongs to the NnrD/CARKD family.</text>
</comment>
<accession>A0ABT7Y6R3</accession>
<dbReference type="PROSITE" id="PS51383">
    <property type="entry name" value="YJEF_C_3"/>
    <property type="match status" value="1"/>
</dbReference>
<dbReference type="HAMAP" id="MF_01966">
    <property type="entry name" value="NADHX_epimerase"/>
    <property type="match status" value="1"/>
</dbReference>
<sequence>MDDFTYLYTSEQIKSAERCIASDNGFPLFDLMVKAGRAVFDLACLTYPDRKHWLVVCGKGNNGGDGYIVATLALQAGITTTVYEMAGCEHNQGDAFKARQGFLAAGGSPKTMQDGNELMKDKQASYDLVFDALLGTGLKGELRADCINVIHEINKRNLAVIAIDVPSGLNADTGKVERDKGNPIAVIARHTISFIGVKTGLVTGQARHHVGQLHLARLGISAQNLMHYQEPACRADLCAHAAKWMSPRAATAHKGTAGKLLVVGGGAGMLGATRLATNAALRAGAGLVKACVDEASLSPLQAAEREVMAASWQAAKPNLAWCDVVVLGPGLGQSSLAHSICEFAISQRDKPMVVDADGLNYLAQYSQFKSIDRRGNWILTPHPGEAARLLHCSVSHIESDRYAAIKALQQRYGGAVVLKGAGTLIFDGQTYYVCTRGNAGMATGGMGDVLSGVIGSYLAQGYTPTQAALLGVLVHSMAADNCVKESGMIGLLASELLPEIRRLTNYFAQR</sequence>
<evidence type="ECO:0000256" key="3">
    <source>
        <dbReference type="ARBA" id="ARBA00006001"/>
    </source>
</evidence>
<dbReference type="InterPro" id="IPR004443">
    <property type="entry name" value="YjeF_N_dom"/>
</dbReference>
<evidence type="ECO:0000256" key="1">
    <source>
        <dbReference type="ARBA" id="ARBA00000013"/>
    </source>
</evidence>
<dbReference type="PANTHER" id="PTHR12592">
    <property type="entry name" value="ATP-DEPENDENT (S)-NAD(P)H-HYDRATE DEHYDRATASE FAMILY MEMBER"/>
    <property type="match status" value="1"/>
</dbReference>
<comment type="function">
    <text evidence="14 19">Bifunctional enzyme that catalyzes the epimerization of the S- and R-forms of NAD(P)HX and the dehydration of the S-form of NAD(P)HX at the expense of ADP, which is converted to AMP. This allows the repair of both epimers of NAD(P)HX, a damaged form of NAD(P)H that is a result of enzymatic or heat-dependent hydration.</text>
</comment>
<comment type="catalytic activity">
    <reaction evidence="15 17 19">
        <text>(6S)-NADHX + ADP = AMP + phosphate + NADH + H(+)</text>
        <dbReference type="Rhea" id="RHEA:32223"/>
        <dbReference type="ChEBI" id="CHEBI:15378"/>
        <dbReference type="ChEBI" id="CHEBI:43474"/>
        <dbReference type="ChEBI" id="CHEBI:57945"/>
        <dbReference type="ChEBI" id="CHEBI:64074"/>
        <dbReference type="ChEBI" id="CHEBI:456215"/>
        <dbReference type="ChEBI" id="CHEBI:456216"/>
        <dbReference type="EC" id="4.2.1.136"/>
    </reaction>
</comment>
<dbReference type="InterPro" id="IPR029056">
    <property type="entry name" value="Ribokinase-like"/>
</dbReference>
<evidence type="ECO:0000256" key="10">
    <source>
        <dbReference type="ARBA" id="ARBA00023027"/>
    </source>
</evidence>
<dbReference type="NCBIfam" id="TIGR00197">
    <property type="entry name" value="yjeF_nterm"/>
    <property type="match status" value="1"/>
</dbReference>
<evidence type="ECO:0000256" key="12">
    <source>
        <dbReference type="ARBA" id="ARBA00023239"/>
    </source>
</evidence>
<evidence type="ECO:0000259" key="21">
    <source>
        <dbReference type="PROSITE" id="PS51385"/>
    </source>
</evidence>
<keyword evidence="6 17" id="KW-0547">Nucleotide-binding</keyword>
<keyword evidence="13" id="KW-0511">Multifunctional enzyme</keyword>
<feature type="domain" description="YjeF C-terminal" evidence="20">
    <location>
        <begin position="236"/>
        <end position="507"/>
    </location>
</feature>
<keyword evidence="9 18" id="KW-0630">Potassium</keyword>
<evidence type="ECO:0000256" key="4">
    <source>
        <dbReference type="ARBA" id="ARBA00009524"/>
    </source>
</evidence>
<reference evidence="22" key="1">
    <citation type="submission" date="2024-05" db="EMBL/GenBank/DDBJ databases">
        <title>Genome Sequences of Four Agar- Degrading Marine Bacteria.</title>
        <authorList>
            <person name="Phillips E.K."/>
            <person name="Shaffer J.C."/>
            <person name="Henson M.W."/>
            <person name="Temperton B."/>
            <person name="Thrash C.J."/>
            <person name="Martin M.O."/>
        </authorList>
    </citation>
    <scope>NUCLEOTIDE SEQUENCE</scope>
    <source>
        <strain evidence="22">EKP203</strain>
    </source>
</reference>
<keyword evidence="23" id="KW-1185">Reference proteome</keyword>
<feature type="binding site" evidence="17">
    <location>
        <position position="330"/>
    </location>
    <ligand>
        <name>(6S)-NADPHX</name>
        <dbReference type="ChEBI" id="CHEBI:64076"/>
    </ligand>
</feature>
<feature type="binding site" evidence="17">
    <location>
        <position position="272"/>
    </location>
    <ligand>
        <name>(6S)-NADPHX</name>
        <dbReference type="ChEBI" id="CHEBI:64076"/>
    </ligand>
</feature>
<organism evidence="22 23">
    <name type="scientific">Vibrio agarivorans</name>
    <dbReference type="NCBI Taxonomy" id="153622"/>
    <lineage>
        <taxon>Bacteria</taxon>
        <taxon>Pseudomonadati</taxon>
        <taxon>Pseudomonadota</taxon>
        <taxon>Gammaproteobacteria</taxon>
        <taxon>Vibrionales</taxon>
        <taxon>Vibrionaceae</taxon>
        <taxon>Vibrio</taxon>
    </lineage>
</organism>
<evidence type="ECO:0000256" key="6">
    <source>
        <dbReference type="ARBA" id="ARBA00022741"/>
    </source>
</evidence>
<comment type="function">
    <text evidence="18">Catalyzes the epimerization of the S- and R-forms of NAD(P)HX, a damaged form of NAD(P)H that is a result of enzymatic or heat-dependent hydration. This is a prerequisite for the S-specific NAD(P)H-hydrate dehydratase to allow the repair of both epimers of NAD(P)HX.</text>
</comment>
<feature type="domain" description="YjeF N-terminal" evidence="21">
    <location>
        <begin position="13"/>
        <end position="226"/>
    </location>
</feature>
<evidence type="ECO:0000256" key="15">
    <source>
        <dbReference type="ARBA" id="ARBA00048238"/>
    </source>
</evidence>
<dbReference type="InterPro" id="IPR000631">
    <property type="entry name" value="CARKD"/>
</dbReference>
<evidence type="ECO:0000256" key="11">
    <source>
        <dbReference type="ARBA" id="ARBA00023235"/>
    </source>
</evidence>
<dbReference type="Proteomes" id="UP001169719">
    <property type="component" value="Unassembled WGS sequence"/>
</dbReference>
<dbReference type="PROSITE" id="PS01050">
    <property type="entry name" value="YJEF_C_2"/>
    <property type="match status" value="1"/>
</dbReference>
<keyword evidence="7 17" id="KW-0067">ATP-binding</keyword>
<dbReference type="Pfam" id="PF03853">
    <property type="entry name" value="YjeF_N"/>
    <property type="match status" value="1"/>
</dbReference>
<comment type="catalytic activity">
    <reaction evidence="1 18 19">
        <text>(6R)-NADHX = (6S)-NADHX</text>
        <dbReference type="Rhea" id="RHEA:32215"/>
        <dbReference type="ChEBI" id="CHEBI:64074"/>
        <dbReference type="ChEBI" id="CHEBI:64075"/>
        <dbReference type="EC" id="5.1.99.6"/>
    </reaction>
</comment>
<dbReference type="Pfam" id="PF01256">
    <property type="entry name" value="Carb_kinase"/>
    <property type="match status" value="1"/>
</dbReference>
<comment type="catalytic activity">
    <reaction evidence="16 17 19">
        <text>(6S)-NADPHX + ADP = AMP + phosphate + NADPH + H(+)</text>
        <dbReference type="Rhea" id="RHEA:32235"/>
        <dbReference type="ChEBI" id="CHEBI:15378"/>
        <dbReference type="ChEBI" id="CHEBI:43474"/>
        <dbReference type="ChEBI" id="CHEBI:57783"/>
        <dbReference type="ChEBI" id="CHEBI:64076"/>
        <dbReference type="ChEBI" id="CHEBI:456215"/>
        <dbReference type="ChEBI" id="CHEBI:456216"/>
        <dbReference type="EC" id="4.2.1.136"/>
    </reaction>
</comment>
<comment type="cofactor">
    <cofactor evidence="17">
        <name>Mg(2+)</name>
        <dbReference type="ChEBI" id="CHEBI:18420"/>
    </cofactor>
</comment>
<feature type="binding site" evidence="18">
    <location>
        <begin position="135"/>
        <end position="141"/>
    </location>
    <ligand>
        <name>(6S)-NADPHX</name>
        <dbReference type="ChEBI" id="CHEBI:64076"/>
    </ligand>
</feature>
<evidence type="ECO:0000256" key="18">
    <source>
        <dbReference type="HAMAP-Rule" id="MF_01966"/>
    </source>
</evidence>
<dbReference type="InterPro" id="IPR030677">
    <property type="entry name" value="Nnr"/>
</dbReference>
<dbReference type="EC" id="5.1.99.6" evidence="19"/>
<dbReference type="PROSITE" id="PS51385">
    <property type="entry name" value="YJEF_N"/>
    <property type="match status" value="1"/>
</dbReference>
<comment type="similarity">
    <text evidence="3 19">In the N-terminal section; belongs to the NnrE/AIBP family.</text>
</comment>
<evidence type="ECO:0000256" key="7">
    <source>
        <dbReference type="ARBA" id="ARBA00022840"/>
    </source>
</evidence>
<dbReference type="CDD" id="cd01171">
    <property type="entry name" value="YXKO-related"/>
    <property type="match status" value="1"/>
</dbReference>
<feature type="binding site" evidence="18">
    <location>
        <position position="167"/>
    </location>
    <ligand>
        <name>K(+)</name>
        <dbReference type="ChEBI" id="CHEBI:29103"/>
    </ligand>
</feature>
<proteinExistence type="inferred from homology"/>
<keyword evidence="5 18" id="KW-0479">Metal-binding</keyword>
<evidence type="ECO:0000256" key="9">
    <source>
        <dbReference type="ARBA" id="ARBA00022958"/>
    </source>
</evidence>
<comment type="cofactor">
    <cofactor evidence="18 19">
        <name>K(+)</name>
        <dbReference type="ChEBI" id="CHEBI:29103"/>
    </cofactor>
    <text evidence="18 19">Binds 1 potassium ion per subunit.</text>
</comment>
<dbReference type="HAMAP" id="MF_01965">
    <property type="entry name" value="NADHX_dehydratase"/>
    <property type="match status" value="1"/>
</dbReference>
<evidence type="ECO:0000256" key="17">
    <source>
        <dbReference type="HAMAP-Rule" id="MF_01965"/>
    </source>
</evidence>
<evidence type="ECO:0000256" key="16">
    <source>
        <dbReference type="ARBA" id="ARBA00049209"/>
    </source>
</evidence>
<feature type="binding site" evidence="17">
    <location>
        <position position="382"/>
    </location>
    <ligand>
        <name>(6S)-NADPHX</name>
        <dbReference type="ChEBI" id="CHEBI:64076"/>
    </ligand>
</feature>
<dbReference type="InterPro" id="IPR017953">
    <property type="entry name" value="Carbohydrate_kinase_pred_CS"/>
</dbReference>
<evidence type="ECO:0000259" key="20">
    <source>
        <dbReference type="PROSITE" id="PS51383"/>
    </source>
</evidence>
<feature type="binding site" evidence="17">
    <location>
        <begin position="419"/>
        <end position="423"/>
    </location>
    <ligand>
        <name>AMP</name>
        <dbReference type="ChEBI" id="CHEBI:456215"/>
    </ligand>
</feature>
<feature type="binding site" evidence="18">
    <location>
        <position position="164"/>
    </location>
    <ligand>
        <name>(6S)-NADPHX</name>
        <dbReference type="ChEBI" id="CHEBI:64076"/>
    </ligand>
</feature>
<evidence type="ECO:0000256" key="19">
    <source>
        <dbReference type="PIRNR" id="PIRNR017184"/>
    </source>
</evidence>
<dbReference type="EC" id="4.2.1.136" evidence="19"/>
<gene>
    <name evidence="18" type="primary">nnrE</name>
    <name evidence="17" type="synonym">nnrD</name>
    <name evidence="22" type="ORF">QWJ08_20210</name>
</gene>
<comment type="subunit">
    <text evidence="17">Homotetramer.</text>
</comment>
<dbReference type="Gene3D" id="3.40.1190.20">
    <property type="match status" value="1"/>
</dbReference>
<dbReference type="SUPFAM" id="SSF53613">
    <property type="entry name" value="Ribokinase-like"/>
    <property type="match status" value="1"/>
</dbReference>
<evidence type="ECO:0000256" key="8">
    <source>
        <dbReference type="ARBA" id="ARBA00022857"/>
    </source>
</evidence>
<comment type="catalytic activity">
    <reaction evidence="2 18 19">
        <text>(6R)-NADPHX = (6S)-NADPHX</text>
        <dbReference type="Rhea" id="RHEA:32227"/>
        <dbReference type="ChEBI" id="CHEBI:64076"/>
        <dbReference type="ChEBI" id="CHEBI:64077"/>
        <dbReference type="EC" id="5.1.99.6"/>
    </reaction>
</comment>
<evidence type="ECO:0000313" key="23">
    <source>
        <dbReference type="Proteomes" id="UP001169719"/>
    </source>
</evidence>
<dbReference type="RefSeq" id="WP_289963748.1">
    <property type="nucleotide sequence ID" value="NZ_JAUEOZ010000002.1"/>
</dbReference>
<comment type="caution">
    <text evidence="18">Lacks conserved residue(s) required for the propagation of feature annotation.</text>
</comment>
<dbReference type="Gene3D" id="3.40.50.10260">
    <property type="entry name" value="YjeF N-terminal domain"/>
    <property type="match status" value="1"/>
</dbReference>
<evidence type="ECO:0000256" key="2">
    <source>
        <dbReference type="ARBA" id="ARBA00000909"/>
    </source>
</evidence>
<name>A0ABT7Y6R3_9VIBR</name>
<dbReference type="PIRSF" id="PIRSF017184">
    <property type="entry name" value="Nnr"/>
    <property type="match status" value="1"/>
</dbReference>
<protein>
    <recommendedName>
        <fullName evidence="19">Bifunctional NAD(P)H-hydrate repair enzyme</fullName>
    </recommendedName>
    <alternativeName>
        <fullName evidence="19">Nicotinamide nucleotide repair protein</fullName>
    </alternativeName>
    <domain>
        <recommendedName>
            <fullName evidence="19">ADP-dependent (S)-NAD(P)H-hydrate dehydratase</fullName>
            <ecNumber evidence="19">4.2.1.136</ecNumber>
        </recommendedName>
        <alternativeName>
            <fullName evidence="19">ADP-dependent NAD(P)HX dehydratase</fullName>
        </alternativeName>
    </domain>
    <domain>
        <recommendedName>
            <fullName evidence="19">NAD(P)H-hydrate epimerase</fullName>
            <ecNumber evidence="19">5.1.99.6</ecNumber>
        </recommendedName>
    </domain>
</protein>
<evidence type="ECO:0000313" key="22">
    <source>
        <dbReference type="EMBL" id="MDN2483676.1"/>
    </source>
</evidence>
<dbReference type="NCBIfam" id="TIGR00196">
    <property type="entry name" value="yjeF_cterm"/>
    <property type="match status" value="1"/>
</dbReference>
<dbReference type="InterPro" id="IPR036652">
    <property type="entry name" value="YjeF_N_dom_sf"/>
</dbReference>
<evidence type="ECO:0000256" key="14">
    <source>
        <dbReference type="ARBA" id="ARBA00025153"/>
    </source>
</evidence>
<comment type="similarity">
    <text evidence="17">Belongs to the NnrD/CARKD family.</text>
</comment>
<comment type="function">
    <text evidence="17">Catalyzes the dehydration of the S-form of NAD(P)HX at the expense of ADP, which is converted to AMP. Together with NAD(P)HX epimerase, which catalyzes the epimerization of the S- and R-forms, the enzyme allows the repair of both epimers of NAD(P)HX, a damaged form of NAD(P)H that is a result of enzymatic or heat-dependent hydration.</text>
</comment>